<dbReference type="EMBL" id="JAEHFJ010000003">
    <property type="protein sequence ID" value="MBJ2173976.1"/>
    <property type="molecule type" value="Genomic_DNA"/>
</dbReference>
<dbReference type="InterPro" id="IPR018487">
    <property type="entry name" value="Hemopexin-like_repeat"/>
</dbReference>
<keyword evidence="9" id="KW-1185">Reference proteome</keyword>
<comment type="caution">
    <text evidence="8">The sequence shown here is derived from an EMBL/GenBank/DDBJ whole genome shotgun (WGS) entry which is preliminary data.</text>
</comment>
<dbReference type="SMART" id="SM00120">
    <property type="entry name" value="HX"/>
    <property type="match status" value="4"/>
</dbReference>
<dbReference type="InterPro" id="IPR000585">
    <property type="entry name" value="Hemopexin-like_dom"/>
</dbReference>
<feature type="signal peptide" evidence="7">
    <location>
        <begin position="1"/>
        <end position="24"/>
    </location>
</feature>
<evidence type="ECO:0000256" key="2">
    <source>
        <dbReference type="ARBA" id="ARBA00022525"/>
    </source>
</evidence>
<dbReference type="InterPro" id="IPR036375">
    <property type="entry name" value="Hemopexin-like_dom_sf"/>
</dbReference>
<evidence type="ECO:0000313" key="9">
    <source>
        <dbReference type="Proteomes" id="UP000623301"/>
    </source>
</evidence>
<keyword evidence="3 7" id="KW-0732">Signal</keyword>
<dbReference type="SUPFAM" id="SSF50923">
    <property type="entry name" value="Hemopexin-like domain"/>
    <property type="match status" value="1"/>
</dbReference>
<sequence>MKKQIKLTILLSLVVVFMSFTSDTKEDKIKTTTVTANFGQLKAALKTSTGKAYFFTDKNYYRHNLSTNKLEKSAVINGNFKGLANSIDAALLHTNGKGYFFKGSTYYRYNFSTSKVDKTGKIGIDGWKGMPSNIDAAVVHTNGKAYFFKGSTYYRYNSSTNKMDKKAAISASWKGVPNNVDAALRHTNGKIYFFKGNTYYRYNIGAKKVDKTGTIGKDGWRGLSFAESTSNTTASTKNNIRLKVTLTRIKSIQARDSDDIADFEFDQKVDYNTKGNQTLVIEKKIKVGKNIINTDEEYSTIINMMGLSHHLHVREGDENHFINNSLVYEITPQEIIDKRAEFKIKTVLSEISIGFGIYGEYDEKKIAKFNKNDIEVSIYEVLDYLQNPNSSKYGGNYFKDSRGGKMHEYGAFGDVMWMKKGSNNSLIGHLEFGDNKKETYVRLYYRFELVD</sequence>
<dbReference type="PROSITE" id="PS51642">
    <property type="entry name" value="HEMOPEXIN_2"/>
    <property type="match status" value="3"/>
</dbReference>
<keyword evidence="4" id="KW-0677">Repeat</keyword>
<comment type="subcellular location">
    <subcellularLocation>
        <location evidence="1">Secreted</location>
    </subcellularLocation>
</comment>
<gene>
    <name evidence="8" type="ORF">JBL43_06990</name>
</gene>
<proteinExistence type="predicted"/>
<accession>A0ABS0WPX3</accession>
<dbReference type="Pfam" id="PF00045">
    <property type="entry name" value="Hemopexin"/>
    <property type="match status" value="3"/>
</dbReference>
<evidence type="ECO:0000256" key="6">
    <source>
        <dbReference type="ARBA" id="ARBA00023180"/>
    </source>
</evidence>
<dbReference type="PANTHER" id="PTHR22917">
    <property type="entry name" value="HEMOPEXIN DOMAIN-CONTAINING PROTEIN"/>
    <property type="match status" value="1"/>
</dbReference>
<keyword evidence="6" id="KW-0325">Glycoprotein</keyword>
<name>A0ABS0WPX3_9FLAO</name>
<keyword evidence="5" id="KW-1015">Disulfide bond</keyword>
<dbReference type="Proteomes" id="UP000623301">
    <property type="component" value="Unassembled WGS sequence"/>
</dbReference>
<dbReference type="PANTHER" id="PTHR22917:SF6">
    <property type="entry name" value="EG:8D8.2 PROTEIN-RELATED"/>
    <property type="match status" value="1"/>
</dbReference>
<evidence type="ECO:0000256" key="7">
    <source>
        <dbReference type="SAM" id="SignalP"/>
    </source>
</evidence>
<dbReference type="RefSeq" id="WP_198840741.1">
    <property type="nucleotide sequence ID" value="NZ_JAEHFJ010000003.1"/>
</dbReference>
<evidence type="ECO:0000256" key="5">
    <source>
        <dbReference type="ARBA" id="ARBA00023157"/>
    </source>
</evidence>
<evidence type="ECO:0000313" key="8">
    <source>
        <dbReference type="EMBL" id="MBJ2173976.1"/>
    </source>
</evidence>
<dbReference type="CDD" id="cd00094">
    <property type="entry name" value="HX"/>
    <property type="match status" value="1"/>
</dbReference>
<dbReference type="InterPro" id="IPR018486">
    <property type="entry name" value="Hemopexin_CS"/>
</dbReference>
<organism evidence="8 9">
    <name type="scientific">Aureibaculum flavum</name>
    <dbReference type="NCBI Taxonomy" id="2795986"/>
    <lineage>
        <taxon>Bacteria</taxon>
        <taxon>Pseudomonadati</taxon>
        <taxon>Bacteroidota</taxon>
        <taxon>Flavobacteriia</taxon>
        <taxon>Flavobacteriales</taxon>
        <taxon>Flavobacteriaceae</taxon>
        <taxon>Aureibaculum</taxon>
    </lineage>
</organism>
<keyword evidence="2" id="KW-0964">Secreted</keyword>
<dbReference type="Gene3D" id="2.110.10.10">
    <property type="entry name" value="Hemopexin-like domain"/>
    <property type="match status" value="2"/>
</dbReference>
<reference evidence="8 9" key="1">
    <citation type="submission" date="2020-12" db="EMBL/GenBank/DDBJ databases">
        <title>Aureibaculum luteum sp. nov. and Aureibaculum flavum sp. nov., novel members of the family Flavobacteriaceae isolated from Antarctic intertidal sediments.</title>
        <authorList>
            <person name="He X."/>
            <person name="Zhang X."/>
        </authorList>
    </citation>
    <scope>NUCLEOTIDE SEQUENCE [LARGE SCALE GENOMIC DNA]</scope>
    <source>
        <strain evidence="8 9">A20</strain>
    </source>
</reference>
<evidence type="ECO:0000256" key="4">
    <source>
        <dbReference type="ARBA" id="ARBA00022737"/>
    </source>
</evidence>
<dbReference type="PROSITE" id="PS00024">
    <property type="entry name" value="HEMOPEXIN"/>
    <property type="match status" value="1"/>
</dbReference>
<evidence type="ECO:0000256" key="1">
    <source>
        <dbReference type="ARBA" id="ARBA00004613"/>
    </source>
</evidence>
<dbReference type="InterPro" id="IPR051298">
    <property type="entry name" value="Heme_transport/Cell_adhesion"/>
</dbReference>
<evidence type="ECO:0000256" key="3">
    <source>
        <dbReference type="ARBA" id="ARBA00022729"/>
    </source>
</evidence>
<protein>
    <submittedName>
        <fullName evidence="8">Uncharacterized protein</fullName>
    </submittedName>
</protein>
<feature type="chain" id="PRO_5047014312" evidence="7">
    <location>
        <begin position="25"/>
        <end position="451"/>
    </location>
</feature>